<gene>
    <name evidence="1" type="ORF">DPMN_096476</name>
</gene>
<dbReference type="SUPFAM" id="SSF50630">
    <property type="entry name" value="Acid proteases"/>
    <property type="match status" value="1"/>
</dbReference>
<proteinExistence type="predicted"/>
<reference evidence="1" key="2">
    <citation type="submission" date="2020-11" db="EMBL/GenBank/DDBJ databases">
        <authorList>
            <person name="McCartney M.A."/>
            <person name="Auch B."/>
            <person name="Kono T."/>
            <person name="Mallez S."/>
            <person name="Becker A."/>
            <person name="Gohl D.M."/>
            <person name="Silverstein K.A.T."/>
            <person name="Koren S."/>
            <person name="Bechman K.B."/>
            <person name="Herman A."/>
            <person name="Abrahante J.E."/>
            <person name="Garbe J."/>
        </authorList>
    </citation>
    <scope>NUCLEOTIDE SEQUENCE</scope>
    <source>
        <strain evidence="1">Duluth1</strain>
        <tissue evidence="1">Whole animal</tissue>
    </source>
</reference>
<protein>
    <submittedName>
        <fullName evidence="1">Uncharacterized protein</fullName>
    </submittedName>
</protein>
<accession>A0A9D4L9U1</accession>
<comment type="caution">
    <text evidence="1">The sequence shown here is derived from an EMBL/GenBank/DDBJ whole genome shotgun (WGS) entry which is preliminary data.</text>
</comment>
<reference evidence="1" key="1">
    <citation type="journal article" date="2019" name="bioRxiv">
        <title>The Genome of the Zebra Mussel, Dreissena polymorpha: A Resource for Invasive Species Research.</title>
        <authorList>
            <person name="McCartney M.A."/>
            <person name="Auch B."/>
            <person name="Kono T."/>
            <person name="Mallez S."/>
            <person name="Zhang Y."/>
            <person name="Obille A."/>
            <person name="Becker A."/>
            <person name="Abrahante J.E."/>
            <person name="Garbe J."/>
            <person name="Badalamenti J.P."/>
            <person name="Herman A."/>
            <person name="Mangelson H."/>
            <person name="Liachko I."/>
            <person name="Sullivan S."/>
            <person name="Sone E.D."/>
            <person name="Koren S."/>
            <person name="Silverstein K.A.T."/>
            <person name="Beckman K.B."/>
            <person name="Gohl D.M."/>
        </authorList>
    </citation>
    <scope>NUCLEOTIDE SEQUENCE</scope>
    <source>
        <strain evidence="1">Duluth1</strain>
        <tissue evidence="1">Whole animal</tissue>
    </source>
</reference>
<keyword evidence="2" id="KW-1185">Reference proteome</keyword>
<evidence type="ECO:0000313" key="1">
    <source>
        <dbReference type="EMBL" id="KAH3853938.1"/>
    </source>
</evidence>
<dbReference type="Proteomes" id="UP000828390">
    <property type="component" value="Unassembled WGS sequence"/>
</dbReference>
<dbReference type="InterPro" id="IPR021109">
    <property type="entry name" value="Peptidase_aspartic_dom_sf"/>
</dbReference>
<name>A0A9D4L9U1_DREPO</name>
<sequence length="246" mass="27403">MGHSSKSEEFLGREKDIIRLERPRQLADGVYIKGKVNNIFVIFTTDTRATRTIVSKRVFDQLVPANRHVLRKTACLIGEGGAPIKEEGQVKLELYLGPVNLIQGVIVADIEDEALLGYDILSGKQGRPADILLSENKIVLDGQEIPVFQIGRTGRARQVIVAEDMTLPPLAEAVVKVFVERFESDDSDLQADYVVEPIENFKLRYPLQMASTLVDINQSPTCVIRLLNPFTTEFKLRQDAVIGSAK</sequence>
<dbReference type="AlphaFoldDB" id="A0A9D4L9U1"/>
<dbReference type="EMBL" id="JAIWYP010000003">
    <property type="protein sequence ID" value="KAH3853938.1"/>
    <property type="molecule type" value="Genomic_DNA"/>
</dbReference>
<evidence type="ECO:0000313" key="2">
    <source>
        <dbReference type="Proteomes" id="UP000828390"/>
    </source>
</evidence>
<dbReference type="Gene3D" id="2.40.70.10">
    <property type="entry name" value="Acid Proteases"/>
    <property type="match status" value="1"/>
</dbReference>
<organism evidence="1 2">
    <name type="scientific">Dreissena polymorpha</name>
    <name type="common">Zebra mussel</name>
    <name type="synonym">Mytilus polymorpha</name>
    <dbReference type="NCBI Taxonomy" id="45954"/>
    <lineage>
        <taxon>Eukaryota</taxon>
        <taxon>Metazoa</taxon>
        <taxon>Spiralia</taxon>
        <taxon>Lophotrochozoa</taxon>
        <taxon>Mollusca</taxon>
        <taxon>Bivalvia</taxon>
        <taxon>Autobranchia</taxon>
        <taxon>Heteroconchia</taxon>
        <taxon>Euheterodonta</taxon>
        <taxon>Imparidentia</taxon>
        <taxon>Neoheterodontei</taxon>
        <taxon>Myida</taxon>
        <taxon>Dreissenoidea</taxon>
        <taxon>Dreissenidae</taxon>
        <taxon>Dreissena</taxon>
    </lineage>
</organism>